<dbReference type="EMBL" id="BAAABU010000031">
    <property type="protein sequence ID" value="GAA0261142.1"/>
    <property type="molecule type" value="Genomic_DNA"/>
</dbReference>
<keyword evidence="3" id="KW-1185">Reference proteome</keyword>
<dbReference type="Proteomes" id="UP001500416">
    <property type="component" value="Unassembled WGS sequence"/>
</dbReference>
<gene>
    <name evidence="2" type="ORF">GCM10010492_72740</name>
</gene>
<reference evidence="2 3" key="1">
    <citation type="journal article" date="2019" name="Int. J. Syst. Evol. Microbiol.">
        <title>The Global Catalogue of Microorganisms (GCM) 10K type strain sequencing project: providing services to taxonomists for standard genome sequencing and annotation.</title>
        <authorList>
            <consortium name="The Broad Institute Genomics Platform"/>
            <consortium name="The Broad Institute Genome Sequencing Center for Infectious Disease"/>
            <person name="Wu L."/>
            <person name="Ma J."/>
        </authorList>
    </citation>
    <scope>NUCLEOTIDE SEQUENCE [LARGE SCALE GENOMIC DNA]</scope>
    <source>
        <strain evidence="2 3">JCM 3380</strain>
    </source>
</reference>
<proteinExistence type="predicted"/>
<comment type="caution">
    <text evidence="2">The sequence shown here is derived from an EMBL/GenBank/DDBJ whole genome shotgun (WGS) entry which is preliminary data.</text>
</comment>
<accession>A0ABN0UTM7</accession>
<evidence type="ECO:0000256" key="1">
    <source>
        <dbReference type="SAM" id="MobiDB-lite"/>
    </source>
</evidence>
<protein>
    <submittedName>
        <fullName evidence="2">Uncharacterized protein</fullName>
    </submittedName>
</protein>
<evidence type="ECO:0000313" key="2">
    <source>
        <dbReference type="EMBL" id="GAA0261142.1"/>
    </source>
</evidence>
<name>A0ABN0UTM7_9PSEU</name>
<organism evidence="2 3">
    <name type="scientific">Saccharothrix mutabilis subsp. mutabilis</name>
    <dbReference type="NCBI Taxonomy" id="66855"/>
    <lineage>
        <taxon>Bacteria</taxon>
        <taxon>Bacillati</taxon>
        <taxon>Actinomycetota</taxon>
        <taxon>Actinomycetes</taxon>
        <taxon>Pseudonocardiales</taxon>
        <taxon>Pseudonocardiaceae</taxon>
        <taxon>Saccharothrix</taxon>
    </lineage>
</organism>
<evidence type="ECO:0000313" key="3">
    <source>
        <dbReference type="Proteomes" id="UP001500416"/>
    </source>
</evidence>
<feature type="region of interest" description="Disordered" evidence="1">
    <location>
        <begin position="30"/>
        <end position="60"/>
    </location>
</feature>
<sequence length="105" mass="11556">MDRLQHVPFGGDFVQVNGGEEFEHVPLAHGVHGQRPIREPLDPTFDAEAPTQSFDTGPKRPLVLGNGVVPLFGVREGEGHGRQASRRYRADLVVLRAFDGCAKDR</sequence>